<feature type="transmembrane region" description="Helical" evidence="1">
    <location>
        <begin position="35"/>
        <end position="54"/>
    </location>
</feature>
<keyword evidence="4" id="KW-1185">Reference proteome</keyword>
<protein>
    <submittedName>
        <fullName evidence="3">CAAX prenyl protease-like protein</fullName>
    </submittedName>
</protein>
<dbReference type="EMBL" id="QJSP01000006">
    <property type="protein sequence ID" value="PYE17310.1"/>
    <property type="molecule type" value="Genomic_DNA"/>
</dbReference>
<keyword evidence="1" id="KW-0472">Membrane</keyword>
<dbReference type="InterPro" id="IPR042150">
    <property type="entry name" value="MmRce1-like"/>
</dbReference>
<sequence>MFRTPVIREITAFVAVAFSLAIAVATALPDAEINMVLSVFIPALTVAIMTFTVIPRGSRKELWRSFGLNKSGGSALRPALTVPVALLLLAYGAAVLTGVADFVSITATPLGTASWVVDLLIELGIGTLFILGEEIGWRGYLLPRIQQLTGMRRAALLTGFIHGLFHLPLILIATTYDADGARWIVAPAVVATITLAGVFYAYLWDRSHSVWTVAVAHNAANTAFTLGATAVIASNPDHLAYVAGESGLATFGAVALVATIYLLRARVWRDNDKAAVHDTLHASREVLHPNQVAAVR</sequence>
<organism evidence="3 4">
    <name type="scientific">Williamsia limnetica</name>
    <dbReference type="NCBI Taxonomy" id="882452"/>
    <lineage>
        <taxon>Bacteria</taxon>
        <taxon>Bacillati</taxon>
        <taxon>Actinomycetota</taxon>
        <taxon>Actinomycetes</taxon>
        <taxon>Mycobacteriales</taxon>
        <taxon>Nocardiaceae</taxon>
        <taxon>Williamsia</taxon>
    </lineage>
</organism>
<keyword evidence="3" id="KW-0645">Protease</keyword>
<feature type="transmembrane region" description="Helical" evidence="1">
    <location>
        <begin position="210"/>
        <end position="233"/>
    </location>
</feature>
<keyword evidence="1" id="KW-1133">Transmembrane helix</keyword>
<feature type="transmembrane region" description="Helical" evidence="1">
    <location>
        <begin position="239"/>
        <end position="263"/>
    </location>
</feature>
<dbReference type="OrthoDB" id="3693644at2"/>
<evidence type="ECO:0000313" key="4">
    <source>
        <dbReference type="Proteomes" id="UP000247591"/>
    </source>
</evidence>
<feature type="transmembrane region" description="Helical" evidence="1">
    <location>
        <begin position="112"/>
        <end position="133"/>
    </location>
</feature>
<dbReference type="RefSeq" id="WP_158539944.1">
    <property type="nucleotide sequence ID" value="NZ_QJSP01000006.1"/>
</dbReference>
<feature type="domain" description="CAAX prenyl protease 2/Lysostaphin resistance protein A-like" evidence="2">
    <location>
        <begin position="123"/>
        <end position="222"/>
    </location>
</feature>
<evidence type="ECO:0000259" key="2">
    <source>
        <dbReference type="Pfam" id="PF02517"/>
    </source>
</evidence>
<dbReference type="GO" id="GO:0080120">
    <property type="term" value="P:CAAX-box protein maturation"/>
    <property type="evidence" value="ECO:0007669"/>
    <property type="project" value="UniProtKB-ARBA"/>
</dbReference>
<proteinExistence type="predicted"/>
<dbReference type="PANTHER" id="PTHR35797:SF1">
    <property type="entry name" value="PROTEASE"/>
    <property type="match status" value="1"/>
</dbReference>
<gene>
    <name evidence="3" type="ORF">DFR67_1069</name>
</gene>
<dbReference type="Proteomes" id="UP000247591">
    <property type="component" value="Unassembled WGS sequence"/>
</dbReference>
<keyword evidence="1" id="KW-0812">Transmembrane</keyword>
<dbReference type="Pfam" id="PF02517">
    <property type="entry name" value="Rce1-like"/>
    <property type="match status" value="1"/>
</dbReference>
<keyword evidence="3" id="KW-0378">Hydrolase</keyword>
<evidence type="ECO:0000256" key="1">
    <source>
        <dbReference type="SAM" id="Phobius"/>
    </source>
</evidence>
<dbReference type="PANTHER" id="PTHR35797">
    <property type="entry name" value="PROTEASE-RELATED"/>
    <property type="match status" value="1"/>
</dbReference>
<feature type="transmembrane region" description="Helical" evidence="1">
    <location>
        <begin position="75"/>
        <end position="100"/>
    </location>
</feature>
<accession>A0A318RKI3</accession>
<dbReference type="InterPro" id="IPR003675">
    <property type="entry name" value="Rce1/LyrA-like_dom"/>
</dbReference>
<evidence type="ECO:0000313" key="3">
    <source>
        <dbReference type="EMBL" id="PYE17310.1"/>
    </source>
</evidence>
<comment type="caution">
    <text evidence="3">The sequence shown here is derived from an EMBL/GenBank/DDBJ whole genome shotgun (WGS) entry which is preliminary data.</text>
</comment>
<dbReference type="GO" id="GO:0006508">
    <property type="term" value="P:proteolysis"/>
    <property type="evidence" value="ECO:0007669"/>
    <property type="project" value="UniProtKB-KW"/>
</dbReference>
<feature type="transmembrane region" description="Helical" evidence="1">
    <location>
        <begin position="154"/>
        <end position="176"/>
    </location>
</feature>
<dbReference type="AlphaFoldDB" id="A0A318RKI3"/>
<reference evidence="3 4" key="1">
    <citation type="submission" date="2018-06" db="EMBL/GenBank/DDBJ databases">
        <title>Genomic Encyclopedia of Type Strains, Phase IV (KMG-IV): sequencing the most valuable type-strain genomes for metagenomic binning, comparative biology and taxonomic classification.</title>
        <authorList>
            <person name="Goeker M."/>
        </authorList>
    </citation>
    <scope>NUCLEOTIDE SEQUENCE [LARGE SCALE GENOMIC DNA]</scope>
    <source>
        <strain evidence="3 4">DSM 45521</strain>
    </source>
</reference>
<dbReference type="GO" id="GO:0004175">
    <property type="term" value="F:endopeptidase activity"/>
    <property type="evidence" value="ECO:0007669"/>
    <property type="project" value="UniProtKB-ARBA"/>
</dbReference>
<feature type="transmembrane region" description="Helical" evidence="1">
    <location>
        <begin position="182"/>
        <end position="203"/>
    </location>
</feature>
<name>A0A318RKI3_WILLI</name>